<dbReference type="RefSeq" id="WP_066145548.1">
    <property type="nucleotide sequence ID" value="NZ_JAQOTG010000001.1"/>
</dbReference>
<evidence type="ECO:0000313" key="5">
    <source>
        <dbReference type="Proteomes" id="UP001339962"/>
    </source>
</evidence>
<evidence type="ECO:0000256" key="1">
    <source>
        <dbReference type="SAM" id="Phobius"/>
    </source>
</evidence>
<accession>A0ABD5IXB7</accession>
<keyword evidence="1" id="KW-0812">Transmembrane</keyword>
<dbReference type="EMBL" id="JAQOTG010000001">
    <property type="protein sequence ID" value="MDE8562414.1"/>
    <property type="molecule type" value="Genomic_DNA"/>
</dbReference>
<feature type="transmembrane region" description="Helical" evidence="1">
    <location>
        <begin position="47"/>
        <end position="67"/>
    </location>
</feature>
<keyword evidence="4" id="KW-1185">Reference proteome</keyword>
<proteinExistence type="predicted"/>
<gene>
    <name evidence="3" type="ORF">P9850_09275</name>
    <name evidence="2" type="ORF">PNH38_00795</name>
</gene>
<dbReference type="Proteomes" id="UP001213979">
    <property type="component" value="Unassembled WGS sequence"/>
</dbReference>
<dbReference type="AlphaFoldDB" id="A0ABD5IXB7"/>
<name>A0ABD5IXB7_9BACL</name>
<organism evidence="3 5">
    <name type="scientific">Anoxybacteroides rupiense</name>
    <dbReference type="NCBI Taxonomy" id="311460"/>
    <lineage>
        <taxon>Bacteria</taxon>
        <taxon>Bacillati</taxon>
        <taxon>Bacillota</taxon>
        <taxon>Bacilli</taxon>
        <taxon>Bacillales</taxon>
        <taxon>Anoxybacillaceae</taxon>
        <taxon>Anoxybacteroides</taxon>
    </lineage>
</organism>
<evidence type="ECO:0000313" key="3">
    <source>
        <dbReference type="EMBL" id="MED5052041.1"/>
    </source>
</evidence>
<comment type="caution">
    <text evidence="3">The sequence shown here is derived from an EMBL/GenBank/DDBJ whole genome shotgun (WGS) entry which is preliminary data.</text>
</comment>
<evidence type="ECO:0000313" key="2">
    <source>
        <dbReference type="EMBL" id="MDE8562414.1"/>
    </source>
</evidence>
<reference evidence="3 5" key="2">
    <citation type="submission" date="2023-03" db="EMBL/GenBank/DDBJ databases">
        <title>Bacillus Genome Sequencing.</title>
        <authorList>
            <person name="Dunlap C."/>
        </authorList>
    </citation>
    <scope>NUCLEOTIDE SEQUENCE [LARGE SCALE GENOMIC DNA]</scope>
    <source>
        <strain evidence="3 5">NRS-38</strain>
    </source>
</reference>
<dbReference type="EMBL" id="JARTLI010000013">
    <property type="protein sequence ID" value="MED5052041.1"/>
    <property type="molecule type" value="Genomic_DNA"/>
</dbReference>
<reference evidence="2 4" key="1">
    <citation type="submission" date="2023-01" db="EMBL/GenBank/DDBJ databases">
        <title>Genome-based reclassification of Anoxybacillus geothermalis as a later heterotypic synonym of Anoxybacillus rupiensis.</title>
        <authorList>
            <person name="Inan Bektas K."/>
            <person name="Canakci S."/>
            <person name="Belduz A.A."/>
            <person name="Guler H.H."/>
        </authorList>
    </citation>
    <scope>NUCLEOTIDE SEQUENCE [LARGE SCALE GENOMIC DNA]</scope>
    <source>
        <strain evidence="2 4">DSM 17127</strain>
    </source>
</reference>
<keyword evidence="1" id="KW-1133">Transmembrane helix</keyword>
<dbReference type="Proteomes" id="UP001339962">
    <property type="component" value="Unassembled WGS sequence"/>
</dbReference>
<sequence length="375" mass="42477">MKKFQWSEDDIQVVLKQMPLVHDRRSKEEIYNQMIKKKKIIRKNGRIVSALVSIAAVCFFMMIGASLNLSSSSKKDKAEEHENEMKVLMNAEESSPKQAVMMSTDSADKVASRVVKDRKVVVLALPDLNRKAVIPVSVSASPNEHSRERQLQFAKEQLPGQLGLDNHWFDRITFSNASDDQTEWAVHVAKKHPVFSNDPAVTTVFLSSIEETIRWLGGTNVQFFTEHKKGINLPSIGRLESLRVSHKKRAYYFYQSDPSHPLFLAPSTEPFSTIEDAFQSMQRMKSAIFRPSISQHVHIMDIQKQGRHLIVQFTPNSVLNESAASQWMLEAMLLTAREFGFHSVTFLGGNTEQVGPYRLGESIRVPIAPNPLSTR</sequence>
<protein>
    <submittedName>
        <fullName evidence="3">UDP-glucose 6-dehydrogenase</fullName>
    </submittedName>
</protein>
<evidence type="ECO:0000313" key="4">
    <source>
        <dbReference type="Proteomes" id="UP001213979"/>
    </source>
</evidence>
<keyword evidence="1" id="KW-0472">Membrane</keyword>